<keyword evidence="2" id="KW-1185">Reference proteome</keyword>
<organism evidence="1 2">
    <name type="scientific">Candidatus Protofrankia datiscae</name>
    <dbReference type="NCBI Taxonomy" id="2716812"/>
    <lineage>
        <taxon>Bacteria</taxon>
        <taxon>Bacillati</taxon>
        <taxon>Actinomycetota</taxon>
        <taxon>Actinomycetes</taxon>
        <taxon>Frankiales</taxon>
        <taxon>Frankiaceae</taxon>
        <taxon>Protofrankia</taxon>
    </lineage>
</organism>
<sequence>MTTARPVSGLTSNGAAIPFNDTYFVPMTDSSDLLAEPTALRERLRRDGHLLLRGVLDPDEVLRLREQYFAQLDPGFLAPGTPPVSGVYSGTVPAGTGEYGVPGHPAHSFVRSPQFQRFSEQPVLRRLAETLLQGPAQLLPRKIVRHFYLGSLRASRAHTDYEYMTRGTDQLLTTWIPLGDCPLPMGGLIYLEGSHTLTPDQLDPLRDVTDRPHDSRPISHDLRWTAERTARRWLWADYTTGDLTIHTPHIVHASLDTGTHRMRLSADLRFQLDGARTDSRWTRPWSADDGA</sequence>
<dbReference type="EMBL" id="CP002801">
    <property type="protein sequence ID" value="AEH09807.1"/>
    <property type="molecule type" value="Genomic_DNA"/>
</dbReference>
<dbReference type="KEGG" id="fsy:FsymDg_2428"/>
<reference evidence="1 2" key="1">
    <citation type="submission" date="2011-05" db="EMBL/GenBank/DDBJ databases">
        <title>Complete sequence of chromosome of Frankia symbiont of Datisca glomerata.</title>
        <authorList>
            <consortium name="US DOE Joint Genome Institute"/>
            <person name="Lucas S."/>
            <person name="Han J."/>
            <person name="Lapidus A."/>
            <person name="Cheng J.-F."/>
            <person name="Goodwin L."/>
            <person name="Pitluck S."/>
            <person name="Peters L."/>
            <person name="Mikhailova N."/>
            <person name="Chertkov O."/>
            <person name="Teshima H."/>
            <person name="Han C."/>
            <person name="Tapia R."/>
            <person name="Land M."/>
            <person name="Hauser L."/>
            <person name="Kyrpides N."/>
            <person name="Ivanova N."/>
            <person name="Pagani I."/>
            <person name="Berry A."/>
            <person name="Pawlowski K."/>
            <person name="Persson T."/>
            <person name="Vanden Heuvel B."/>
            <person name="Benson D."/>
            <person name="Woyke T."/>
        </authorList>
    </citation>
    <scope>NUCLEOTIDE SEQUENCE [LARGE SCALE GENOMIC DNA]</scope>
    <source>
        <strain evidence="2">4085684</strain>
    </source>
</reference>
<dbReference type="STRING" id="656024.FsymDg_2428"/>
<dbReference type="AlphaFoldDB" id="F8B1D8"/>
<dbReference type="InterPro" id="IPR008775">
    <property type="entry name" value="Phytyl_CoA_dOase-like"/>
</dbReference>
<dbReference type="PANTHER" id="PTHR40128">
    <property type="entry name" value="EXPRESSED PROTEIN"/>
    <property type="match status" value="1"/>
</dbReference>
<proteinExistence type="predicted"/>
<gene>
    <name evidence="1" type="ordered locus">FsymDg_2428</name>
</gene>
<evidence type="ECO:0000313" key="1">
    <source>
        <dbReference type="EMBL" id="AEH09807.1"/>
    </source>
</evidence>
<name>F8B1D8_9ACTN</name>
<dbReference type="Gene3D" id="2.60.120.620">
    <property type="entry name" value="q2cbj1_9rhob like domain"/>
    <property type="match status" value="1"/>
</dbReference>
<dbReference type="PANTHER" id="PTHR40128:SF1">
    <property type="entry name" value="PHYTANOYL-COA HYDROXYLASE"/>
    <property type="match status" value="1"/>
</dbReference>
<protein>
    <submittedName>
        <fullName evidence="1">Phytanoyl-CoA dioxygenase</fullName>
    </submittedName>
</protein>
<keyword evidence="1" id="KW-0560">Oxidoreductase</keyword>
<dbReference type="eggNOG" id="COG5285">
    <property type="taxonomic scope" value="Bacteria"/>
</dbReference>
<keyword evidence="1" id="KW-0223">Dioxygenase</keyword>
<dbReference type="HOGENOM" id="CLU_049925_1_0_11"/>
<dbReference type="Pfam" id="PF05721">
    <property type="entry name" value="PhyH"/>
    <property type="match status" value="1"/>
</dbReference>
<dbReference type="Proteomes" id="UP000001549">
    <property type="component" value="Chromosome"/>
</dbReference>
<dbReference type="GO" id="GO:0016706">
    <property type="term" value="F:2-oxoglutarate-dependent dioxygenase activity"/>
    <property type="evidence" value="ECO:0007669"/>
    <property type="project" value="UniProtKB-ARBA"/>
</dbReference>
<dbReference type="SUPFAM" id="SSF51197">
    <property type="entry name" value="Clavaminate synthase-like"/>
    <property type="match status" value="1"/>
</dbReference>
<accession>F8B1D8</accession>
<dbReference type="RefSeq" id="WP_013873729.1">
    <property type="nucleotide sequence ID" value="NC_015656.1"/>
</dbReference>
<evidence type="ECO:0000313" key="2">
    <source>
        <dbReference type="Proteomes" id="UP000001549"/>
    </source>
</evidence>